<sequence length="459" mass="51018">MKAKPIIFFWLSAFAIALLSIIVALDNLSLSSTTTTTVLYPIHNFKLADILDGVVEQIGVDNSFSDILSRIFASMHYHRRRRWKCDQSQWKSKLINKYKVALVLTVDLNGCAQFSSVQKAVDAVPAWSTSKTLIIIDSGTYREKVVVGTNKKNLILEGMGLLNTVIAWNDTANSTGGTVYSSSVAIFASNFIAYNLSFKNTAPPPLPGAVGAQAVALRIAGDQAAFYGCGFYGAQDTLFDDHGRHYFRGCFIRGSIDFIFGNARSLYEGCIINSIAVEITDVVTGSITAQGRQSMREDTGFSFVNCKIEGTGKIWLGRAWGAYATVVFSRTYMSDVITPTGWNDWKDPSRDPSVLHLGRFSLVSTNALDPEQITQTGSHMQSSSINLKQLFTRTFHTLMEVTGFYIIKMLCRILMITIIRKNLLILANVINKYIYIYIYTQNTQSLIHYPRIQLSVSPN</sequence>
<dbReference type="InterPro" id="IPR000070">
    <property type="entry name" value="Pectinesterase_cat"/>
</dbReference>
<dbReference type="Proteomes" id="UP001652623">
    <property type="component" value="Chromosome 11"/>
</dbReference>
<keyword evidence="7 10" id="KW-0063">Aspartyl esterase</keyword>
<comment type="subcellular location">
    <subcellularLocation>
        <location evidence="1">Secreted</location>
        <location evidence="1">Cell wall</location>
    </subcellularLocation>
</comment>
<evidence type="ECO:0000256" key="9">
    <source>
        <dbReference type="PROSITE-ProRule" id="PRU10040"/>
    </source>
</evidence>
<evidence type="ECO:0000256" key="8">
    <source>
        <dbReference type="ARBA" id="ARBA00047928"/>
    </source>
</evidence>
<feature type="domain" description="Pectinesterase catalytic" evidence="11">
    <location>
        <begin position="105"/>
        <end position="381"/>
    </location>
</feature>
<dbReference type="InterPro" id="IPR011050">
    <property type="entry name" value="Pectin_lyase_fold/virulence"/>
</dbReference>
<evidence type="ECO:0000256" key="1">
    <source>
        <dbReference type="ARBA" id="ARBA00004191"/>
    </source>
</evidence>
<dbReference type="PROSITE" id="PS00503">
    <property type="entry name" value="PECTINESTERASE_2"/>
    <property type="match status" value="1"/>
</dbReference>
<evidence type="ECO:0000256" key="7">
    <source>
        <dbReference type="ARBA" id="ARBA00023085"/>
    </source>
</evidence>
<dbReference type="RefSeq" id="XP_048321315.2">
    <property type="nucleotide sequence ID" value="XM_048465358.2"/>
</dbReference>
<protein>
    <recommendedName>
        <fullName evidence="4 10">Pectinesterase</fullName>
        <ecNumber evidence="4 10">3.1.1.11</ecNumber>
    </recommendedName>
</protein>
<gene>
    <name evidence="13" type="primary">LOC107432053</name>
</gene>
<evidence type="ECO:0000313" key="12">
    <source>
        <dbReference type="Proteomes" id="UP001652623"/>
    </source>
</evidence>
<accession>A0ABM3I611</accession>
<keyword evidence="12" id="KW-1185">Reference proteome</keyword>
<comment type="similarity">
    <text evidence="3">Belongs to the pectinesterase family.</text>
</comment>
<dbReference type="GeneID" id="107432053"/>
<keyword evidence="5" id="KW-0964">Secreted</keyword>
<organism evidence="12 13">
    <name type="scientific">Ziziphus jujuba</name>
    <name type="common">Chinese jujube</name>
    <name type="synonym">Ziziphus sativa</name>
    <dbReference type="NCBI Taxonomy" id="326968"/>
    <lineage>
        <taxon>Eukaryota</taxon>
        <taxon>Viridiplantae</taxon>
        <taxon>Streptophyta</taxon>
        <taxon>Embryophyta</taxon>
        <taxon>Tracheophyta</taxon>
        <taxon>Spermatophyta</taxon>
        <taxon>Magnoliopsida</taxon>
        <taxon>eudicotyledons</taxon>
        <taxon>Gunneridae</taxon>
        <taxon>Pentapetalae</taxon>
        <taxon>rosids</taxon>
        <taxon>fabids</taxon>
        <taxon>Rosales</taxon>
        <taxon>Rhamnaceae</taxon>
        <taxon>Paliureae</taxon>
        <taxon>Ziziphus</taxon>
    </lineage>
</organism>
<evidence type="ECO:0000313" key="13">
    <source>
        <dbReference type="RefSeq" id="XP_048321315.2"/>
    </source>
</evidence>
<evidence type="ECO:0000256" key="5">
    <source>
        <dbReference type="ARBA" id="ARBA00022512"/>
    </source>
</evidence>
<reference evidence="13" key="1">
    <citation type="submission" date="2025-08" db="UniProtKB">
        <authorList>
            <consortium name="RefSeq"/>
        </authorList>
    </citation>
    <scope>IDENTIFICATION</scope>
    <source>
        <tissue evidence="13">Seedling</tissue>
    </source>
</reference>
<evidence type="ECO:0000256" key="10">
    <source>
        <dbReference type="RuleBase" id="RU000589"/>
    </source>
</evidence>
<comment type="catalytic activity">
    <reaction evidence="8 10">
        <text>[(1-&gt;4)-alpha-D-galacturonosyl methyl ester](n) + n H2O = [(1-&gt;4)-alpha-D-galacturonosyl](n) + n methanol + n H(+)</text>
        <dbReference type="Rhea" id="RHEA:22380"/>
        <dbReference type="Rhea" id="RHEA-COMP:14570"/>
        <dbReference type="Rhea" id="RHEA-COMP:14573"/>
        <dbReference type="ChEBI" id="CHEBI:15377"/>
        <dbReference type="ChEBI" id="CHEBI:15378"/>
        <dbReference type="ChEBI" id="CHEBI:17790"/>
        <dbReference type="ChEBI" id="CHEBI:140522"/>
        <dbReference type="ChEBI" id="CHEBI:140523"/>
        <dbReference type="EC" id="3.1.1.11"/>
    </reaction>
</comment>
<dbReference type="SUPFAM" id="SSF51126">
    <property type="entry name" value="Pectin lyase-like"/>
    <property type="match status" value="1"/>
</dbReference>
<dbReference type="InterPro" id="IPR012334">
    <property type="entry name" value="Pectin_lyas_fold"/>
</dbReference>
<evidence type="ECO:0000256" key="4">
    <source>
        <dbReference type="ARBA" id="ARBA00013229"/>
    </source>
</evidence>
<evidence type="ECO:0000259" key="11">
    <source>
        <dbReference type="Pfam" id="PF01095"/>
    </source>
</evidence>
<evidence type="ECO:0000256" key="2">
    <source>
        <dbReference type="ARBA" id="ARBA00005184"/>
    </source>
</evidence>
<dbReference type="PANTHER" id="PTHR31321:SF73">
    <property type="entry name" value="PECTINESTERASE 14-RELATED"/>
    <property type="match status" value="1"/>
</dbReference>
<proteinExistence type="inferred from homology"/>
<dbReference type="Gene3D" id="2.160.20.10">
    <property type="entry name" value="Single-stranded right-handed beta-helix, Pectin lyase-like"/>
    <property type="match status" value="1"/>
</dbReference>
<feature type="active site" evidence="9">
    <location>
        <position position="257"/>
    </location>
</feature>
<dbReference type="PANTHER" id="PTHR31321">
    <property type="entry name" value="ACYL-COA THIOESTER HYDROLASE YBHC-RELATED"/>
    <property type="match status" value="1"/>
</dbReference>
<dbReference type="Pfam" id="PF01095">
    <property type="entry name" value="Pectinesterase"/>
    <property type="match status" value="1"/>
</dbReference>
<name>A0ABM3I611_ZIZJJ</name>
<dbReference type="InterPro" id="IPR033131">
    <property type="entry name" value="Pectinesterase_Asp_AS"/>
</dbReference>
<evidence type="ECO:0000256" key="6">
    <source>
        <dbReference type="ARBA" id="ARBA00022801"/>
    </source>
</evidence>
<keyword evidence="6 10" id="KW-0378">Hydrolase</keyword>
<keyword evidence="5" id="KW-0134">Cell wall</keyword>
<comment type="pathway">
    <text evidence="2 10">Glycan metabolism; pectin degradation; 2-dehydro-3-deoxy-D-gluconate from pectin: step 1/5.</text>
</comment>
<evidence type="ECO:0000256" key="3">
    <source>
        <dbReference type="ARBA" id="ARBA00008891"/>
    </source>
</evidence>
<dbReference type="EC" id="3.1.1.11" evidence="4 10"/>